<dbReference type="EMBL" id="CAVMJV010000005">
    <property type="protein sequence ID" value="CAK5032134.1"/>
    <property type="molecule type" value="Genomic_DNA"/>
</dbReference>
<keyword evidence="2" id="KW-1185">Reference proteome</keyword>
<name>A0ACB0Y519_MELEN</name>
<sequence>MNLLRKTSSHLLIVIFIIQLICVIGSKRTNLPDKILEINNFDDKIGNFEKVLSNLKLEHGAYVNFEILQKEESNKENLEVLKTVFYSYEACLHILHILDKTVTAESKDACEDKDIITRVDGILKALGFEYVEGEEKKKKVL</sequence>
<evidence type="ECO:0000313" key="1">
    <source>
        <dbReference type="EMBL" id="CAK5032134.1"/>
    </source>
</evidence>
<comment type="caution">
    <text evidence="1">The sequence shown here is derived from an EMBL/GenBank/DDBJ whole genome shotgun (WGS) entry which is preliminary data.</text>
</comment>
<evidence type="ECO:0000313" key="2">
    <source>
        <dbReference type="Proteomes" id="UP001497535"/>
    </source>
</evidence>
<gene>
    <name evidence="1" type="ORF">MENTE1834_LOCUS7743</name>
</gene>
<proteinExistence type="predicted"/>
<protein>
    <submittedName>
        <fullName evidence="1">Uncharacterized protein</fullName>
    </submittedName>
</protein>
<accession>A0ACB0Y519</accession>
<dbReference type="Proteomes" id="UP001497535">
    <property type="component" value="Unassembled WGS sequence"/>
</dbReference>
<reference evidence="1" key="1">
    <citation type="submission" date="2023-11" db="EMBL/GenBank/DDBJ databases">
        <authorList>
            <person name="Poullet M."/>
        </authorList>
    </citation>
    <scope>NUCLEOTIDE SEQUENCE</scope>
    <source>
        <strain evidence="1">E1834</strain>
    </source>
</reference>
<organism evidence="1 2">
    <name type="scientific">Meloidogyne enterolobii</name>
    <name type="common">Root-knot nematode worm</name>
    <name type="synonym">Meloidogyne mayaguensis</name>
    <dbReference type="NCBI Taxonomy" id="390850"/>
    <lineage>
        <taxon>Eukaryota</taxon>
        <taxon>Metazoa</taxon>
        <taxon>Ecdysozoa</taxon>
        <taxon>Nematoda</taxon>
        <taxon>Chromadorea</taxon>
        <taxon>Rhabditida</taxon>
        <taxon>Tylenchina</taxon>
        <taxon>Tylenchomorpha</taxon>
        <taxon>Tylenchoidea</taxon>
        <taxon>Meloidogynidae</taxon>
        <taxon>Meloidogyninae</taxon>
        <taxon>Meloidogyne</taxon>
    </lineage>
</organism>